<protein>
    <submittedName>
        <fullName evidence="1">Uncharacterized protein</fullName>
    </submittedName>
</protein>
<evidence type="ECO:0000313" key="1">
    <source>
        <dbReference type="EMBL" id="OIW32113.1"/>
    </source>
</evidence>
<sequence length="228" mass="25307">MLCMVHPSCWRILLLHNTKTCGWGQGSSVLLDAVTIHAETPGGLCSQLAQLAGNALRNLKLAERSSGRPGLPQENTRISISSKWNMTFERSVSHAAGSQLPRRRGLGTLARLGTSSPVSWLSANQPLAMTIQARLVFSPRDLLMISSRSNPKKAKQRESKNHSERRWKMAGEYREHSRCGCRGHWTIPGCESGLFSFCGRMMRVLVTYSISKCDFSILFHHSTESPGE</sequence>
<reference evidence="1 2" key="1">
    <citation type="submission" date="2016-10" db="EMBL/GenBank/DDBJ databases">
        <title>Draft genome sequence of Coniochaeta ligniaria NRRL30616, a lignocellulolytic fungus for bioabatement of inhibitors in plant biomass hydrolysates.</title>
        <authorList>
            <consortium name="DOE Joint Genome Institute"/>
            <person name="Jimenez D.J."/>
            <person name="Hector R.E."/>
            <person name="Riley R."/>
            <person name="Sun H."/>
            <person name="Grigoriev I.V."/>
            <person name="Van Elsas J.D."/>
            <person name="Nichols N.N."/>
        </authorList>
    </citation>
    <scope>NUCLEOTIDE SEQUENCE [LARGE SCALE GENOMIC DNA]</scope>
    <source>
        <strain evidence="1 2">NRRL 30616</strain>
    </source>
</reference>
<gene>
    <name evidence="1" type="ORF">CONLIGDRAFT_252897</name>
</gene>
<evidence type="ECO:0000313" key="2">
    <source>
        <dbReference type="Proteomes" id="UP000182658"/>
    </source>
</evidence>
<organism evidence="1 2">
    <name type="scientific">Coniochaeta ligniaria NRRL 30616</name>
    <dbReference type="NCBI Taxonomy" id="1408157"/>
    <lineage>
        <taxon>Eukaryota</taxon>
        <taxon>Fungi</taxon>
        <taxon>Dikarya</taxon>
        <taxon>Ascomycota</taxon>
        <taxon>Pezizomycotina</taxon>
        <taxon>Sordariomycetes</taxon>
        <taxon>Sordariomycetidae</taxon>
        <taxon>Coniochaetales</taxon>
        <taxon>Coniochaetaceae</taxon>
        <taxon>Coniochaeta</taxon>
    </lineage>
</organism>
<name>A0A1J7JFK4_9PEZI</name>
<dbReference type="Proteomes" id="UP000182658">
    <property type="component" value="Unassembled WGS sequence"/>
</dbReference>
<dbReference type="AlphaFoldDB" id="A0A1J7JFK4"/>
<accession>A0A1J7JFK4</accession>
<keyword evidence="2" id="KW-1185">Reference proteome</keyword>
<dbReference type="InParanoid" id="A0A1J7JFK4"/>
<dbReference type="EMBL" id="KV875095">
    <property type="protein sequence ID" value="OIW32113.1"/>
    <property type="molecule type" value="Genomic_DNA"/>
</dbReference>
<proteinExistence type="predicted"/>